<dbReference type="InterPro" id="IPR036397">
    <property type="entry name" value="RNaseH_sf"/>
</dbReference>
<dbReference type="Ensembl" id="ENSCCRT00020074277.1">
    <property type="protein sequence ID" value="ENSCCRP00020067533.1"/>
    <property type="gene ID" value="ENSCCRG00020031700.1"/>
</dbReference>
<dbReference type="PANTHER" id="PTHR37984">
    <property type="entry name" value="PROTEIN CBG26694"/>
    <property type="match status" value="1"/>
</dbReference>
<proteinExistence type="predicted"/>
<dbReference type="Gene3D" id="3.30.420.10">
    <property type="entry name" value="Ribonuclease H-like superfamily/Ribonuclease H"/>
    <property type="match status" value="1"/>
</dbReference>
<feature type="domain" description="Integrase catalytic" evidence="1">
    <location>
        <begin position="1"/>
        <end position="100"/>
    </location>
</feature>
<dbReference type="GO" id="GO:0015074">
    <property type="term" value="P:DNA integration"/>
    <property type="evidence" value="ECO:0007669"/>
    <property type="project" value="InterPro"/>
</dbReference>
<organism evidence="2 3">
    <name type="scientific">Cyprinus carpio</name>
    <name type="common">Common carp</name>
    <dbReference type="NCBI Taxonomy" id="7962"/>
    <lineage>
        <taxon>Eukaryota</taxon>
        <taxon>Metazoa</taxon>
        <taxon>Chordata</taxon>
        <taxon>Craniata</taxon>
        <taxon>Vertebrata</taxon>
        <taxon>Euteleostomi</taxon>
        <taxon>Actinopterygii</taxon>
        <taxon>Neopterygii</taxon>
        <taxon>Teleostei</taxon>
        <taxon>Ostariophysi</taxon>
        <taxon>Cypriniformes</taxon>
        <taxon>Cyprinidae</taxon>
        <taxon>Cyprininae</taxon>
        <taxon>Cyprinus</taxon>
    </lineage>
</organism>
<dbReference type="SUPFAM" id="SSF53098">
    <property type="entry name" value="Ribonuclease H-like"/>
    <property type="match status" value="1"/>
</dbReference>
<evidence type="ECO:0000259" key="1">
    <source>
        <dbReference type="PROSITE" id="PS50994"/>
    </source>
</evidence>
<dbReference type="Proteomes" id="UP000694701">
    <property type="component" value="Unplaced"/>
</dbReference>
<dbReference type="PROSITE" id="PS50994">
    <property type="entry name" value="INTEGRASE"/>
    <property type="match status" value="1"/>
</dbReference>
<protein>
    <recommendedName>
        <fullName evidence="1">Integrase catalytic domain-containing protein</fullName>
    </recommendedName>
</protein>
<dbReference type="InterPro" id="IPR012337">
    <property type="entry name" value="RNaseH-like_sf"/>
</dbReference>
<dbReference type="AlphaFoldDB" id="A0A8C2G9Y2"/>
<accession>A0A8C2G9Y2</accession>
<evidence type="ECO:0000313" key="3">
    <source>
        <dbReference type="Proteomes" id="UP000694701"/>
    </source>
</evidence>
<dbReference type="InterPro" id="IPR001584">
    <property type="entry name" value="Integrase_cat-core"/>
</dbReference>
<dbReference type="PANTHER" id="PTHR37984:SF15">
    <property type="entry name" value="INTEGRASE CATALYTIC DOMAIN-CONTAINING PROTEIN"/>
    <property type="match status" value="1"/>
</dbReference>
<sequence length="328" mass="36574">MVLPVPARIHSDQGWSFERALIQQLCDLYGILKTCTTPYHPQSNGQCERFNRTLHSLLCTLPKSAKVDWPKYLPQLLFSYNTTIHKTTGECPHFVMFGQEPNLPVDFLLGRVPQPTAGTIMDWMEEHRERLQVAFDGAQERIQVAARLRKERHDRKGYSCHLKEGQLVYRRDFSNRGRNKMQDVWIPTKYTIIQAPTEGGVIYSVAIPDKCTLVKRVHCTMLKPVPDVLPLYTSPCMGPESLQSEYIGSEEEMEDGQWICVPLPEETPPATVPAPAVSPLGHAESVVGPLRSDGWQEASGSGVNSMLVPAVPAVSPPGRAESVDSVTS</sequence>
<dbReference type="GO" id="GO:0003676">
    <property type="term" value="F:nucleic acid binding"/>
    <property type="evidence" value="ECO:0007669"/>
    <property type="project" value="InterPro"/>
</dbReference>
<name>A0A8C2G9Y2_CYPCA</name>
<dbReference type="InterPro" id="IPR050951">
    <property type="entry name" value="Retrovirus_Pol_polyprotein"/>
</dbReference>
<evidence type="ECO:0000313" key="2">
    <source>
        <dbReference type="Ensembl" id="ENSCCRP00020067533.1"/>
    </source>
</evidence>
<reference evidence="2" key="1">
    <citation type="submission" date="2025-08" db="UniProtKB">
        <authorList>
            <consortium name="Ensembl"/>
        </authorList>
    </citation>
    <scope>IDENTIFICATION</scope>
</reference>